<comment type="caution">
    <text evidence="2">The sequence shown here is derived from an EMBL/GenBank/DDBJ whole genome shotgun (WGS) entry which is preliminary data.</text>
</comment>
<proteinExistence type="predicted"/>
<accession>A0A938YIM4</accession>
<dbReference type="Proteomes" id="UP000663792">
    <property type="component" value="Unassembled WGS sequence"/>
</dbReference>
<keyword evidence="3" id="KW-1185">Reference proteome</keyword>
<dbReference type="InterPro" id="IPR036291">
    <property type="entry name" value="NAD(P)-bd_dom_sf"/>
</dbReference>
<feature type="domain" description="NAD-dependent epimerase/dehydratase" evidence="1">
    <location>
        <begin position="6"/>
        <end position="218"/>
    </location>
</feature>
<evidence type="ECO:0000313" key="3">
    <source>
        <dbReference type="Proteomes" id="UP000663792"/>
    </source>
</evidence>
<dbReference type="SUPFAM" id="SSF51735">
    <property type="entry name" value="NAD(P)-binding Rossmann-fold domains"/>
    <property type="match status" value="1"/>
</dbReference>
<sequence length="312" mass="32742">MSVQRVLLTGAAGYIGQAVAQRLLRAGHVVTGLVRSDVAAATVRAQGVIPVRGDLDNVADLGPLTAYDAVIDTATADHAQSTTQFLELLAGTGKTYIRTSGTGVYTDMAAGRASEVVHRAGECFDPAEVVAERYRSDLRVAAAASAGVRTIVIRPSMIHGDGASEQLPLLIRTALQAGESIYVAEGENRWANVFLADLADVYARALDAAPPGSIYDIAAGELPMRRIAEGVGELTGVPARSATLAEAHAALGERWVDVALASNSRVDSAPAREELGWQPTGPALLDDLVRGSYRRLWAFKADPHDHVAAVSA</sequence>
<dbReference type="GO" id="GO:0004029">
    <property type="term" value="F:aldehyde dehydrogenase (NAD+) activity"/>
    <property type="evidence" value="ECO:0007669"/>
    <property type="project" value="TreeGrafter"/>
</dbReference>
<evidence type="ECO:0000259" key="1">
    <source>
        <dbReference type="Pfam" id="PF01370"/>
    </source>
</evidence>
<gene>
    <name evidence="2" type="ORF">JL106_14760</name>
</gene>
<evidence type="ECO:0000313" key="2">
    <source>
        <dbReference type="EMBL" id="MBM9468543.1"/>
    </source>
</evidence>
<dbReference type="InterPro" id="IPR001509">
    <property type="entry name" value="Epimerase_deHydtase"/>
</dbReference>
<dbReference type="PANTHER" id="PTHR48079:SF6">
    <property type="entry name" value="NAD(P)-BINDING DOMAIN-CONTAINING PROTEIN-RELATED"/>
    <property type="match status" value="1"/>
</dbReference>
<dbReference type="AlphaFoldDB" id="A0A938YIM4"/>
<organism evidence="2 3">
    <name type="scientific">Nakamurella leprariae</name>
    <dbReference type="NCBI Taxonomy" id="2803911"/>
    <lineage>
        <taxon>Bacteria</taxon>
        <taxon>Bacillati</taxon>
        <taxon>Actinomycetota</taxon>
        <taxon>Actinomycetes</taxon>
        <taxon>Nakamurellales</taxon>
        <taxon>Nakamurellaceae</taxon>
        <taxon>Nakamurella</taxon>
    </lineage>
</organism>
<dbReference type="GO" id="GO:0005737">
    <property type="term" value="C:cytoplasm"/>
    <property type="evidence" value="ECO:0007669"/>
    <property type="project" value="TreeGrafter"/>
</dbReference>
<dbReference type="RefSeq" id="WP_205261497.1">
    <property type="nucleotide sequence ID" value="NZ_JAERWK010000019.1"/>
</dbReference>
<dbReference type="InterPro" id="IPR051783">
    <property type="entry name" value="NAD(P)-dependent_oxidoreduct"/>
</dbReference>
<protein>
    <submittedName>
        <fullName evidence="2">NAD-dependent epimerase/dehydratase family protein</fullName>
    </submittedName>
</protein>
<dbReference type="EMBL" id="JAERWK010000019">
    <property type="protein sequence ID" value="MBM9468543.1"/>
    <property type="molecule type" value="Genomic_DNA"/>
</dbReference>
<reference evidence="2" key="1">
    <citation type="submission" date="2021-01" db="EMBL/GenBank/DDBJ databases">
        <title>YIM 132084 draft genome.</title>
        <authorList>
            <person name="An D."/>
        </authorList>
    </citation>
    <scope>NUCLEOTIDE SEQUENCE</scope>
    <source>
        <strain evidence="2">YIM 132084</strain>
    </source>
</reference>
<dbReference type="Gene3D" id="3.40.50.720">
    <property type="entry name" value="NAD(P)-binding Rossmann-like Domain"/>
    <property type="match status" value="1"/>
</dbReference>
<dbReference type="Pfam" id="PF01370">
    <property type="entry name" value="Epimerase"/>
    <property type="match status" value="1"/>
</dbReference>
<dbReference type="PANTHER" id="PTHR48079">
    <property type="entry name" value="PROTEIN YEEZ"/>
    <property type="match status" value="1"/>
</dbReference>
<name>A0A938YIM4_9ACTN</name>